<dbReference type="RefSeq" id="WP_097039497.1">
    <property type="nucleotide sequence ID" value="NZ_OBQF01000001.1"/>
</dbReference>
<gene>
    <name evidence="2" type="ORF">SAMN05878391_0890</name>
</gene>
<evidence type="ECO:0000313" key="2">
    <source>
        <dbReference type="EMBL" id="SOC39425.1"/>
    </source>
</evidence>
<dbReference type="Pfam" id="PF01183">
    <property type="entry name" value="Glyco_hydro_25"/>
    <property type="match status" value="1"/>
</dbReference>
<dbReference type="GO" id="GO:0009253">
    <property type="term" value="P:peptidoglycan catabolic process"/>
    <property type="evidence" value="ECO:0007669"/>
    <property type="project" value="InterPro"/>
</dbReference>
<reference evidence="3" key="1">
    <citation type="submission" date="2017-08" db="EMBL/GenBank/DDBJ databases">
        <authorList>
            <person name="Varghese N."/>
            <person name="Submissions S."/>
        </authorList>
    </citation>
    <scope>NUCLEOTIDE SEQUENCE [LARGE SCALE GENOMIC DNA]</scope>
    <source>
        <strain evidence="3">DSM 23173</strain>
    </source>
</reference>
<protein>
    <submittedName>
        <fullName evidence="2">N-acetylmuramoyl-L-alanine amidase/lysozyme</fullName>
    </submittedName>
</protein>
<dbReference type="Proteomes" id="UP000219412">
    <property type="component" value="Unassembled WGS sequence"/>
</dbReference>
<dbReference type="SUPFAM" id="SSF51445">
    <property type="entry name" value="(Trans)glycosidases"/>
    <property type="match status" value="1"/>
</dbReference>
<dbReference type="InterPro" id="IPR002053">
    <property type="entry name" value="Glyco_hydro_25"/>
</dbReference>
<dbReference type="GO" id="GO:0016052">
    <property type="term" value="P:carbohydrate catabolic process"/>
    <property type="evidence" value="ECO:0007669"/>
    <property type="project" value="TreeGrafter"/>
</dbReference>
<dbReference type="OrthoDB" id="9802228at2"/>
<dbReference type="GO" id="GO:0016998">
    <property type="term" value="P:cell wall macromolecule catabolic process"/>
    <property type="evidence" value="ECO:0007669"/>
    <property type="project" value="InterPro"/>
</dbReference>
<accession>A0A285UBX8</accession>
<dbReference type="PANTHER" id="PTHR34135:SF1">
    <property type="entry name" value="GLYCOSYL HYDROLASE FAMILY 25"/>
    <property type="match status" value="1"/>
</dbReference>
<dbReference type="PROSITE" id="PS51904">
    <property type="entry name" value="GLYCOSYL_HYDROL_F25_2"/>
    <property type="match status" value="1"/>
</dbReference>
<dbReference type="AlphaFoldDB" id="A0A285UBX8"/>
<dbReference type="EMBL" id="OBQF01000001">
    <property type="protein sequence ID" value="SOC39425.1"/>
    <property type="molecule type" value="Genomic_DNA"/>
</dbReference>
<name>A0A285UBX8_9STAP</name>
<dbReference type="PANTHER" id="PTHR34135">
    <property type="entry name" value="LYSOZYME"/>
    <property type="match status" value="1"/>
</dbReference>
<proteinExistence type="inferred from homology"/>
<evidence type="ECO:0000313" key="3">
    <source>
        <dbReference type="Proteomes" id="UP000219412"/>
    </source>
</evidence>
<evidence type="ECO:0000256" key="1">
    <source>
        <dbReference type="ARBA" id="ARBA00010646"/>
    </source>
</evidence>
<comment type="similarity">
    <text evidence="1">Belongs to the glycosyl hydrolase 25 family.</text>
</comment>
<dbReference type="Gene3D" id="3.20.20.80">
    <property type="entry name" value="Glycosidases"/>
    <property type="match status" value="1"/>
</dbReference>
<organism evidence="2 3">
    <name type="scientific">Salinicoccus kekensis</name>
    <dbReference type="NCBI Taxonomy" id="714307"/>
    <lineage>
        <taxon>Bacteria</taxon>
        <taxon>Bacillati</taxon>
        <taxon>Bacillota</taxon>
        <taxon>Bacilli</taxon>
        <taxon>Bacillales</taxon>
        <taxon>Staphylococcaceae</taxon>
        <taxon>Salinicoccus</taxon>
    </lineage>
</organism>
<keyword evidence="3" id="KW-1185">Reference proteome</keyword>
<sequence>MNPKNSSAIKAEEAMIIDISHHQPSESINYEELAKHVDHAIIRTMDADVIDREYEKHHRKFRAQGVPTAAYAFVRGQNDTHMINEAKMFWDRTKDLNPTFWWLDVEAVTHSDMRKGVSIYVNEMRKHGAEKVGLYIAHHLYERLSLDTSEADAVWIPHYGSGSASADSTPKFPADIHQYTDKGRLPGYVGHLDLNRIISDKPLEYFIGTEGCI</sequence>
<dbReference type="InterPro" id="IPR017853">
    <property type="entry name" value="GH"/>
</dbReference>
<dbReference type="GO" id="GO:0003796">
    <property type="term" value="F:lysozyme activity"/>
    <property type="evidence" value="ECO:0007669"/>
    <property type="project" value="InterPro"/>
</dbReference>